<dbReference type="Proteomes" id="UP000315525">
    <property type="component" value="Unassembled WGS sequence"/>
</dbReference>
<comment type="caution">
    <text evidence="2">The sequence shown here is derived from an EMBL/GenBank/DDBJ whole genome shotgun (WGS) entry which is preliminary data.</text>
</comment>
<dbReference type="CDD" id="cd02440">
    <property type="entry name" value="AdoMet_MTases"/>
    <property type="match status" value="1"/>
</dbReference>
<feature type="transmembrane region" description="Helical" evidence="1">
    <location>
        <begin position="773"/>
        <end position="792"/>
    </location>
</feature>
<proteinExistence type="predicted"/>
<evidence type="ECO:0000256" key="1">
    <source>
        <dbReference type="SAM" id="Phobius"/>
    </source>
</evidence>
<feature type="transmembrane region" description="Helical" evidence="1">
    <location>
        <begin position="144"/>
        <end position="165"/>
    </location>
</feature>
<feature type="transmembrane region" description="Helical" evidence="1">
    <location>
        <begin position="80"/>
        <end position="101"/>
    </location>
</feature>
<keyword evidence="1" id="KW-0812">Transmembrane</keyword>
<feature type="transmembrane region" description="Helical" evidence="1">
    <location>
        <begin position="15"/>
        <end position="35"/>
    </location>
</feature>
<dbReference type="EMBL" id="SOJN01000094">
    <property type="protein sequence ID" value="TET45142.1"/>
    <property type="molecule type" value="Genomic_DNA"/>
</dbReference>
<feature type="transmembrane region" description="Helical" evidence="1">
    <location>
        <begin position="47"/>
        <end position="68"/>
    </location>
</feature>
<evidence type="ECO:0000313" key="3">
    <source>
        <dbReference type="Proteomes" id="UP000315525"/>
    </source>
</evidence>
<dbReference type="Gene3D" id="3.40.50.150">
    <property type="entry name" value="Vaccinia Virus protein VP39"/>
    <property type="match status" value="1"/>
</dbReference>
<feature type="transmembrane region" description="Helical" evidence="1">
    <location>
        <begin position="578"/>
        <end position="604"/>
    </location>
</feature>
<evidence type="ECO:0000313" key="2">
    <source>
        <dbReference type="EMBL" id="TET45142.1"/>
    </source>
</evidence>
<keyword evidence="1" id="KW-1133">Transmembrane helix</keyword>
<feature type="transmembrane region" description="Helical" evidence="1">
    <location>
        <begin position="678"/>
        <end position="697"/>
    </location>
</feature>
<feature type="transmembrane region" description="Helical" evidence="1">
    <location>
        <begin position="709"/>
        <end position="727"/>
    </location>
</feature>
<dbReference type="SUPFAM" id="SSF53335">
    <property type="entry name" value="S-adenosyl-L-methionine-dependent methyltransferases"/>
    <property type="match status" value="1"/>
</dbReference>
<feature type="transmembrane region" description="Helical" evidence="1">
    <location>
        <begin position="647"/>
        <end position="666"/>
    </location>
</feature>
<feature type="transmembrane region" description="Helical" evidence="1">
    <location>
        <begin position="197"/>
        <end position="215"/>
    </location>
</feature>
<gene>
    <name evidence="2" type="ORF">E3J62_08515</name>
</gene>
<protein>
    <recommendedName>
        <fullName evidence="4">SAM-dependent methyltransferase</fullName>
    </recommendedName>
</protein>
<dbReference type="Pfam" id="PF01564">
    <property type="entry name" value="Spermine_synth"/>
    <property type="match status" value="1"/>
</dbReference>
<reference evidence="2 3" key="1">
    <citation type="submission" date="2019-03" db="EMBL/GenBank/DDBJ databases">
        <title>Metabolic potential of uncultured bacteria and archaea associated with petroleum seepage in deep-sea sediments.</title>
        <authorList>
            <person name="Dong X."/>
            <person name="Hubert C."/>
        </authorList>
    </citation>
    <scope>NUCLEOTIDE SEQUENCE [LARGE SCALE GENOMIC DNA]</scope>
    <source>
        <strain evidence="2">E44_bin18</strain>
    </source>
</reference>
<evidence type="ECO:0008006" key="4">
    <source>
        <dbReference type="Google" id="ProtNLM"/>
    </source>
</evidence>
<feature type="transmembrane region" description="Helical" evidence="1">
    <location>
        <begin position="748"/>
        <end position="767"/>
    </location>
</feature>
<feature type="transmembrane region" description="Helical" evidence="1">
    <location>
        <begin position="171"/>
        <end position="190"/>
    </location>
</feature>
<dbReference type="InterPro" id="IPR029063">
    <property type="entry name" value="SAM-dependent_MTases_sf"/>
</dbReference>
<feature type="transmembrane region" description="Helical" evidence="1">
    <location>
        <begin position="616"/>
        <end position="635"/>
    </location>
</feature>
<organism evidence="2 3">
    <name type="scientific">candidate division TA06 bacterium</name>
    <dbReference type="NCBI Taxonomy" id="2250710"/>
    <lineage>
        <taxon>Bacteria</taxon>
        <taxon>Bacteria division TA06</taxon>
    </lineage>
</organism>
<accession>A0A523URH4</accession>
<sequence>MNLKSEHTIPQKTTVSFYLGIFFTSLSAIMFEISLTKIFSVTLWYHFAYLAVSFALFGLGAGGLAAFFKRSFFSKHFPEVLKHLASLQFLSMIVCLSFVLGVPPSIRLSVRLIITYIVCSIPFFLVGLILSLAMYSYAKDTPKIYFADLVGSGAGCIVFILAITLVSGPSVVIIGALLALIASFFFSGLGNRSELRLRIGIAMLLTICLFCINVMTDTFSIKYTKTYVERDDLIFEKWSPLARITVYPTIFWRADPENPFGWGMSKKFKPEKPVKQLWIEQDACAGTPITHFTGDISELEFLEYDVTSFVYHVRPQTKNTFIIGCGGGRDVLTALSFGVPSIKACDINPVIINLVKGRFKEFAGNIFGLPGIDVEIAEGRNFIRSQDQSFDVVQISLIDSWAATVAGAFSLAENNLYTVEAFSDYLDRLNQDGMLSITRYLFMPRNQSIRVAIIARKALEMKGIAHPEQNIAVVSTGWETGLATILIKRTAFTRSDIERIKKAADDLDFEIIYLEGLKGDHEFAEALTTIPLEAYVSDKYYDLSPSTDNKPFFFQMMYFSRAFDLLSERDIVGQEFNYYAPLVLLLLLALSSILVLLFYILPLILSRKVESLPRLWGIYFVLLGIGFMFVEIPFLQKGSLYLGHPTLSLSLVLFSMLTFAGCGSYWSRKFREASLLGAVRVCLLVIVLVIGIVTIASDWLTRQTIGFPLSIRILLFVVLVGLPALFMGTAFPSGIRLVSREHRDSIPWVWALNGGASVMGSVLAMTVAMTSGYMLTLVLGGICYFAALLSTYRKKEV</sequence>
<keyword evidence="1" id="KW-0472">Membrane</keyword>
<name>A0A523URH4_UNCT6</name>
<feature type="transmembrane region" description="Helical" evidence="1">
    <location>
        <begin position="113"/>
        <end position="137"/>
    </location>
</feature>
<dbReference type="AlphaFoldDB" id="A0A523URH4"/>